<evidence type="ECO:0000313" key="2">
    <source>
        <dbReference type="Proteomes" id="UP000003781"/>
    </source>
</evidence>
<organism evidence="1 2">
    <name type="scientific">Crocosphaera chwakensis CCY0110</name>
    <dbReference type="NCBI Taxonomy" id="391612"/>
    <lineage>
        <taxon>Bacteria</taxon>
        <taxon>Bacillati</taxon>
        <taxon>Cyanobacteriota</taxon>
        <taxon>Cyanophyceae</taxon>
        <taxon>Oscillatoriophycideae</taxon>
        <taxon>Chroococcales</taxon>
        <taxon>Aphanothecaceae</taxon>
        <taxon>Crocosphaera</taxon>
        <taxon>Crocosphaera chwakensis</taxon>
    </lineage>
</organism>
<dbReference type="EMBL" id="AAXW01000020">
    <property type="protein sequence ID" value="EAZ90777.1"/>
    <property type="molecule type" value="Genomic_DNA"/>
</dbReference>
<dbReference type="Proteomes" id="UP000003781">
    <property type="component" value="Unassembled WGS sequence"/>
</dbReference>
<sequence length="62" mass="7401">MVNYQSRNQNFIINAINDFIKIANNKGIPDDTIYKLGKNRYIVVLIFVFVPYKYRDCYNYNA</sequence>
<keyword evidence="2" id="KW-1185">Reference proteome</keyword>
<gene>
    <name evidence="1" type="ORF">CY0110_30136</name>
</gene>
<reference evidence="1 2" key="1">
    <citation type="submission" date="2007-03" db="EMBL/GenBank/DDBJ databases">
        <authorList>
            <person name="Stal L."/>
            <person name="Ferriera S."/>
            <person name="Johnson J."/>
            <person name="Kravitz S."/>
            <person name="Beeson K."/>
            <person name="Sutton G."/>
            <person name="Rogers Y.-H."/>
            <person name="Friedman R."/>
            <person name="Frazier M."/>
            <person name="Venter J.C."/>
        </authorList>
    </citation>
    <scope>NUCLEOTIDE SEQUENCE [LARGE SCALE GENOMIC DNA]</scope>
    <source>
        <strain evidence="1 2">CCY0110</strain>
    </source>
</reference>
<dbReference type="AlphaFoldDB" id="A3IRS6"/>
<comment type="caution">
    <text evidence="1">The sequence shown here is derived from an EMBL/GenBank/DDBJ whole genome shotgun (WGS) entry which is preliminary data.</text>
</comment>
<evidence type="ECO:0000313" key="1">
    <source>
        <dbReference type="EMBL" id="EAZ90777.1"/>
    </source>
</evidence>
<name>A3IRS6_9CHRO</name>
<accession>A3IRS6</accession>
<protein>
    <submittedName>
        <fullName evidence="1">Uncharacterized protein</fullName>
    </submittedName>
</protein>
<proteinExistence type="predicted"/>